<evidence type="ECO:0000256" key="1">
    <source>
        <dbReference type="ARBA" id="ARBA00022491"/>
    </source>
</evidence>
<reference evidence="6 7" key="1">
    <citation type="submission" date="2024-02" db="EMBL/GenBank/DDBJ databases">
        <title>Seven novel Bacillus-like species.</title>
        <authorList>
            <person name="Liu G."/>
        </authorList>
    </citation>
    <scope>NUCLEOTIDE SEQUENCE [LARGE SCALE GENOMIC DNA]</scope>
    <source>
        <strain evidence="6 7">FJAT-52991</strain>
    </source>
</reference>
<proteinExistence type="predicted"/>
<evidence type="ECO:0000313" key="7">
    <source>
        <dbReference type="Proteomes" id="UP001387364"/>
    </source>
</evidence>
<keyword evidence="7" id="KW-1185">Reference proteome</keyword>
<evidence type="ECO:0000256" key="2">
    <source>
        <dbReference type="ARBA" id="ARBA00023015"/>
    </source>
</evidence>
<dbReference type="RefSeq" id="WP_338752179.1">
    <property type="nucleotide sequence ID" value="NZ_CP147404.1"/>
</dbReference>
<keyword evidence="2" id="KW-0805">Transcription regulation</keyword>
<dbReference type="PRINTS" id="PR00036">
    <property type="entry name" value="HTHLACI"/>
</dbReference>
<dbReference type="InterPro" id="IPR028082">
    <property type="entry name" value="Peripla_BP_I"/>
</dbReference>
<keyword evidence="1" id="KW-0678">Repressor</keyword>
<evidence type="ECO:0000256" key="4">
    <source>
        <dbReference type="ARBA" id="ARBA00023163"/>
    </source>
</evidence>
<dbReference type="CDD" id="cd01392">
    <property type="entry name" value="HTH_LacI"/>
    <property type="match status" value="1"/>
</dbReference>
<name>A0ABZ2N6I9_9BACI</name>
<dbReference type="Gene3D" id="3.40.50.2300">
    <property type="match status" value="2"/>
</dbReference>
<dbReference type="EMBL" id="CP147404">
    <property type="protein sequence ID" value="WXB93044.1"/>
    <property type="molecule type" value="Genomic_DNA"/>
</dbReference>
<dbReference type="SMART" id="SM00354">
    <property type="entry name" value="HTH_LACI"/>
    <property type="match status" value="1"/>
</dbReference>
<dbReference type="GO" id="GO:0003677">
    <property type="term" value="F:DNA binding"/>
    <property type="evidence" value="ECO:0007669"/>
    <property type="project" value="UniProtKB-KW"/>
</dbReference>
<dbReference type="PROSITE" id="PS00356">
    <property type="entry name" value="HTH_LACI_1"/>
    <property type="match status" value="1"/>
</dbReference>
<dbReference type="InterPro" id="IPR046335">
    <property type="entry name" value="LacI/GalR-like_sensor"/>
</dbReference>
<gene>
    <name evidence="6" type="ORF">WDJ61_17755</name>
</gene>
<dbReference type="PANTHER" id="PTHR30146">
    <property type="entry name" value="LACI-RELATED TRANSCRIPTIONAL REPRESSOR"/>
    <property type="match status" value="1"/>
</dbReference>
<dbReference type="PANTHER" id="PTHR30146:SF95">
    <property type="entry name" value="RIBOSE OPERON REPRESSOR"/>
    <property type="match status" value="1"/>
</dbReference>
<dbReference type="SUPFAM" id="SSF53822">
    <property type="entry name" value="Periplasmic binding protein-like I"/>
    <property type="match status" value="1"/>
</dbReference>
<feature type="domain" description="HTH lacI-type" evidence="5">
    <location>
        <begin position="2"/>
        <end position="56"/>
    </location>
</feature>
<keyword evidence="3 6" id="KW-0238">DNA-binding</keyword>
<dbReference type="Pfam" id="PF13377">
    <property type="entry name" value="Peripla_BP_3"/>
    <property type="match status" value="1"/>
</dbReference>
<dbReference type="CDD" id="cd06291">
    <property type="entry name" value="PBP1_Qymf-like"/>
    <property type="match status" value="1"/>
</dbReference>
<protein>
    <submittedName>
        <fullName evidence="6">LacI family DNA-binding transcriptional regulator</fullName>
    </submittedName>
</protein>
<sequence>MATIKDVAKEAGVSVATVSRVLNETGYVHEDTKKMVEAAIQKLNYSPNEVARSLYKRESRLIGLLLPDITNPFFSELARGVEDVLQKQGFRLLFGNSDEDPEKEQAYIHTFIQNQVVGIVSATNPAGKINYENIAIPTVFLDRASDEEYAVYADGREGGRIAAHEMIRRGSKKITILKGPTYIRPAQDRFQGALDVLAQADVEFSVVKTDAFSYQEAQKRAKGMFDLYPDTDGIIASNDLVAAAILHEALRLGKSIPDDIQLIGFDDIPLSSLLFPSLSTIKQPVYEMGKQAAQLLLKLIKKETISEQHIQLPVQFIERQTTRKVEDDG</sequence>
<dbReference type="InterPro" id="IPR000843">
    <property type="entry name" value="HTH_LacI"/>
</dbReference>
<dbReference type="PROSITE" id="PS50932">
    <property type="entry name" value="HTH_LACI_2"/>
    <property type="match status" value="1"/>
</dbReference>
<evidence type="ECO:0000256" key="3">
    <source>
        <dbReference type="ARBA" id="ARBA00023125"/>
    </source>
</evidence>
<dbReference type="Proteomes" id="UP001387364">
    <property type="component" value="Chromosome"/>
</dbReference>
<accession>A0ABZ2N6I9</accession>
<keyword evidence="4" id="KW-0804">Transcription</keyword>
<evidence type="ECO:0000259" key="5">
    <source>
        <dbReference type="PROSITE" id="PS50932"/>
    </source>
</evidence>
<dbReference type="InterPro" id="IPR010982">
    <property type="entry name" value="Lambda_DNA-bd_dom_sf"/>
</dbReference>
<organism evidence="6 7">
    <name type="scientific">Bacillus kandeliae</name>
    <dbReference type="NCBI Taxonomy" id="3129297"/>
    <lineage>
        <taxon>Bacteria</taxon>
        <taxon>Bacillati</taxon>
        <taxon>Bacillota</taxon>
        <taxon>Bacilli</taxon>
        <taxon>Bacillales</taxon>
        <taxon>Bacillaceae</taxon>
        <taxon>Bacillus</taxon>
    </lineage>
</organism>
<dbReference type="SUPFAM" id="SSF47413">
    <property type="entry name" value="lambda repressor-like DNA-binding domains"/>
    <property type="match status" value="1"/>
</dbReference>
<dbReference type="Pfam" id="PF00356">
    <property type="entry name" value="LacI"/>
    <property type="match status" value="1"/>
</dbReference>
<dbReference type="Gene3D" id="1.10.260.40">
    <property type="entry name" value="lambda repressor-like DNA-binding domains"/>
    <property type="match status" value="1"/>
</dbReference>
<evidence type="ECO:0000313" key="6">
    <source>
        <dbReference type="EMBL" id="WXB93044.1"/>
    </source>
</evidence>